<dbReference type="Gene3D" id="3.40.50.1360">
    <property type="match status" value="1"/>
</dbReference>
<dbReference type="EMBL" id="BNAF01000008">
    <property type="protein sequence ID" value="GHE39606.1"/>
    <property type="molecule type" value="Genomic_DNA"/>
</dbReference>
<accession>A0ABQ3HW49</accession>
<dbReference type="CDD" id="cd01399">
    <property type="entry name" value="GlcN6P_deaminase"/>
    <property type="match status" value="1"/>
</dbReference>
<dbReference type="SUPFAM" id="SSF100950">
    <property type="entry name" value="NagB/RpiA/CoA transferase-like"/>
    <property type="match status" value="1"/>
</dbReference>
<dbReference type="Proteomes" id="UP000620550">
    <property type="component" value="Unassembled WGS sequence"/>
</dbReference>
<dbReference type="InterPro" id="IPR037171">
    <property type="entry name" value="NagB/RpiA_transferase-like"/>
</dbReference>
<keyword evidence="3" id="KW-1185">Reference proteome</keyword>
<reference evidence="3" key="1">
    <citation type="journal article" date="2019" name="Int. J. Syst. Evol. Microbiol.">
        <title>The Global Catalogue of Microorganisms (GCM) 10K type strain sequencing project: providing services to taxonomists for standard genome sequencing and annotation.</title>
        <authorList>
            <consortium name="The Broad Institute Genomics Platform"/>
            <consortium name="The Broad Institute Genome Sequencing Center for Infectious Disease"/>
            <person name="Wu L."/>
            <person name="Ma J."/>
        </authorList>
    </citation>
    <scope>NUCLEOTIDE SEQUENCE [LARGE SCALE GENOMIC DNA]</scope>
    <source>
        <strain evidence="3">CGMCC 1.12966</strain>
    </source>
</reference>
<dbReference type="InterPro" id="IPR004547">
    <property type="entry name" value="Glucosamine6P_isomerase"/>
</dbReference>
<evidence type="ECO:0000259" key="1">
    <source>
        <dbReference type="Pfam" id="PF01182"/>
    </source>
</evidence>
<dbReference type="PANTHER" id="PTHR11280:SF6">
    <property type="entry name" value="GLUCOSAMINE-6-PHOSPHATE ISOMERASE NAGB"/>
    <property type="match status" value="1"/>
</dbReference>
<evidence type="ECO:0000313" key="3">
    <source>
        <dbReference type="Proteomes" id="UP000620550"/>
    </source>
</evidence>
<dbReference type="PANTHER" id="PTHR11280">
    <property type="entry name" value="GLUCOSAMINE-6-PHOSPHATE ISOMERASE"/>
    <property type="match status" value="1"/>
</dbReference>
<dbReference type="Pfam" id="PF01182">
    <property type="entry name" value="Glucosamine_iso"/>
    <property type="match status" value="1"/>
</dbReference>
<proteinExistence type="predicted"/>
<organism evidence="2 3">
    <name type="scientific">Sphingobacterium griseoflavum</name>
    <dbReference type="NCBI Taxonomy" id="1474952"/>
    <lineage>
        <taxon>Bacteria</taxon>
        <taxon>Pseudomonadati</taxon>
        <taxon>Bacteroidota</taxon>
        <taxon>Sphingobacteriia</taxon>
        <taxon>Sphingobacteriales</taxon>
        <taxon>Sphingobacteriaceae</taxon>
        <taxon>Sphingobacterium</taxon>
    </lineage>
</organism>
<feature type="domain" description="Glucosamine/galactosamine-6-phosphate isomerase" evidence="1">
    <location>
        <begin position="15"/>
        <end position="233"/>
    </location>
</feature>
<evidence type="ECO:0000313" key="2">
    <source>
        <dbReference type="EMBL" id="GHE39606.1"/>
    </source>
</evidence>
<gene>
    <name evidence="2" type="primary">nagB</name>
    <name evidence="2" type="ORF">GCM10017764_23570</name>
</gene>
<comment type="caution">
    <text evidence="2">The sequence shown here is derived from an EMBL/GenBank/DDBJ whole genome shotgun (WGS) entry which is preliminary data.</text>
</comment>
<sequence length="247" mass="27360">MSVMNDNIHVSGTAEEAGVAAGRAVEEYLVSLQAQKDEIRMIFAAAPSQDFLLGYLAKSEKILWDKVVAFNMDEYIGLPSGSPQLFATYLEERLFSKVTLRSKHTISTVGSIPDEMKRITKLIGSAPIDIVCLGIGENGHLAFNDPPVADFEDEKLVKVVELDLVCRQQQVNDGCFKQLDDVPETALTLTIPTLLRADALFCVVVGKHKREAVRQAIHGAISAEWPATILRTHESCQYFFDKEAFME</sequence>
<name>A0ABQ3HW49_9SPHI</name>
<dbReference type="InterPro" id="IPR006148">
    <property type="entry name" value="Glc/Gal-6P_isomerase"/>
</dbReference>
<protein>
    <submittedName>
        <fullName evidence="2">Glucosamine-6-phosphate deaminase</fullName>
    </submittedName>
</protein>